<reference evidence="4 5" key="1">
    <citation type="submission" date="2019-09" db="EMBL/GenBank/DDBJ databases">
        <title>A chromosome-level genome assembly of the Chinese tupelo Nyssa sinensis.</title>
        <authorList>
            <person name="Yang X."/>
            <person name="Kang M."/>
            <person name="Yang Y."/>
            <person name="Xiong H."/>
            <person name="Wang M."/>
            <person name="Zhang Z."/>
            <person name="Wang Z."/>
            <person name="Wu H."/>
            <person name="Ma T."/>
            <person name="Liu J."/>
            <person name="Xi Z."/>
        </authorList>
    </citation>
    <scope>NUCLEOTIDE SEQUENCE [LARGE SCALE GENOMIC DNA]</scope>
    <source>
        <strain evidence="4">J267</strain>
        <tissue evidence="4">Leaf</tissue>
    </source>
</reference>
<sequence>MALTTEDEKELYIAVMKEEEDKVLQLCRKFPKGPLCKITIHDDTVLHMAIYSEQSELVLDLLKELPENHFHRLTKKNKVGNTILHESATSDKFVGAAAEMLSRAPELLESENNYTETALFRAARYGKIRMFKFLEGEVNRRFTGQADRRFYQRQDGTTILHASILASHYELAHHIARKYEYLVSERDEKGMTALQHVSRDETTFKGSGRRYQLMRLIKNCVSTDQDTTAREEDSSCWRVSLWEGVRKEKRRYDSALKLAKFLIEKDTSWKDTEQLADVEEESSSAPLHEEEDNGEKTPKDNESSTANETSPTPLLLATRHGCVEIVREILNKYPQAVEHVDGKGRTILHIAIKHRQMEILDMVEKMKIPMKKLARKSDDFGNSILHMVGKKAKNCMVDDMQSPALQLQDDLLLFERIQKICSAHFFRHINKKGKTAEEIFAMNNNNLRGKAKEWLKRTAENCSLVAVLIATVAFAAAYTVPGGSSDTGVPILLNQPFFVIFTITDVLSLTFALTSVIVFLSILTSPFRLNDFKQSLPQKLMLGFTFLIFSVSMMMFAFAATIILMIHGKQEWTKVALYTVAFLPVCIFAFSYLPLYVSLLKTWEYTVNKIVAVFPKISNIPTLDRVRSSIRSRESKVAIPSNPAQTQASSSTCPPRPQATHSLV</sequence>
<proteinExistence type="predicted"/>
<feature type="transmembrane region" description="Helical" evidence="2">
    <location>
        <begin position="578"/>
        <end position="599"/>
    </location>
</feature>
<feature type="transmembrane region" description="Helical" evidence="2">
    <location>
        <begin position="498"/>
        <end position="523"/>
    </location>
</feature>
<feature type="transmembrane region" description="Helical" evidence="2">
    <location>
        <begin position="544"/>
        <end position="566"/>
    </location>
</feature>
<dbReference type="OrthoDB" id="1923662at2759"/>
<dbReference type="PANTHER" id="PTHR24177:SF314">
    <property type="entry name" value="PROTEIN ACCELERATED CELL DEATH 6-LIKE ISOFORM X1"/>
    <property type="match status" value="1"/>
</dbReference>
<dbReference type="Pfam" id="PF12796">
    <property type="entry name" value="Ank_2"/>
    <property type="match status" value="1"/>
</dbReference>
<feature type="region of interest" description="Disordered" evidence="1">
    <location>
        <begin position="275"/>
        <end position="313"/>
    </location>
</feature>
<keyword evidence="2" id="KW-0812">Transmembrane</keyword>
<name>A0A5J5A3L1_9ASTE</name>
<keyword evidence="2" id="KW-0472">Membrane</keyword>
<dbReference type="Pfam" id="PF13962">
    <property type="entry name" value="PGG"/>
    <property type="match status" value="1"/>
</dbReference>
<evidence type="ECO:0000256" key="1">
    <source>
        <dbReference type="SAM" id="MobiDB-lite"/>
    </source>
</evidence>
<dbReference type="GO" id="GO:0016020">
    <property type="term" value="C:membrane"/>
    <property type="evidence" value="ECO:0007669"/>
    <property type="project" value="TreeGrafter"/>
</dbReference>
<dbReference type="SMART" id="SM00248">
    <property type="entry name" value="ANK"/>
    <property type="match status" value="5"/>
</dbReference>
<dbReference type="Proteomes" id="UP000325577">
    <property type="component" value="Linkage Group LG4"/>
</dbReference>
<dbReference type="SUPFAM" id="SSF48403">
    <property type="entry name" value="Ankyrin repeat"/>
    <property type="match status" value="2"/>
</dbReference>
<protein>
    <recommendedName>
        <fullName evidence="3">PGG domain-containing protein</fullName>
    </recommendedName>
</protein>
<feature type="compositionally biased region" description="Polar residues" evidence="1">
    <location>
        <begin position="642"/>
        <end position="664"/>
    </location>
</feature>
<feature type="region of interest" description="Disordered" evidence="1">
    <location>
        <begin position="634"/>
        <end position="664"/>
    </location>
</feature>
<evidence type="ECO:0000259" key="3">
    <source>
        <dbReference type="Pfam" id="PF13962"/>
    </source>
</evidence>
<dbReference type="AlphaFoldDB" id="A0A5J5A3L1"/>
<dbReference type="InterPro" id="IPR002110">
    <property type="entry name" value="Ankyrin_rpt"/>
</dbReference>
<gene>
    <name evidence="4" type="ORF">F0562_011476</name>
</gene>
<accession>A0A5J5A3L1</accession>
<dbReference type="Gene3D" id="1.25.40.20">
    <property type="entry name" value="Ankyrin repeat-containing domain"/>
    <property type="match status" value="2"/>
</dbReference>
<dbReference type="InterPro" id="IPR036770">
    <property type="entry name" value="Ankyrin_rpt-contain_sf"/>
</dbReference>
<dbReference type="PANTHER" id="PTHR24177">
    <property type="entry name" value="CASKIN"/>
    <property type="match status" value="1"/>
</dbReference>
<organism evidence="4 5">
    <name type="scientific">Nyssa sinensis</name>
    <dbReference type="NCBI Taxonomy" id="561372"/>
    <lineage>
        <taxon>Eukaryota</taxon>
        <taxon>Viridiplantae</taxon>
        <taxon>Streptophyta</taxon>
        <taxon>Embryophyta</taxon>
        <taxon>Tracheophyta</taxon>
        <taxon>Spermatophyta</taxon>
        <taxon>Magnoliopsida</taxon>
        <taxon>eudicotyledons</taxon>
        <taxon>Gunneridae</taxon>
        <taxon>Pentapetalae</taxon>
        <taxon>asterids</taxon>
        <taxon>Cornales</taxon>
        <taxon>Nyssaceae</taxon>
        <taxon>Nyssa</taxon>
    </lineage>
</organism>
<evidence type="ECO:0000256" key="2">
    <source>
        <dbReference type="SAM" id="Phobius"/>
    </source>
</evidence>
<dbReference type="EMBL" id="CM018047">
    <property type="protein sequence ID" value="KAA8525030.1"/>
    <property type="molecule type" value="Genomic_DNA"/>
</dbReference>
<evidence type="ECO:0000313" key="5">
    <source>
        <dbReference type="Proteomes" id="UP000325577"/>
    </source>
</evidence>
<feature type="transmembrane region" description="Helical" evidence="2">
    <location>
        <begin position="458"/>
        <end position="478"/>
    </location>
</feature>
<dbReference type="InterPro" id="IPR026961">
    <property type="entry name" value="PGG_dom"/>
</dbReference>
<feature type="domain" description="PGG" evidence="3">
    <location>
        <begin position="452"/>
        <end position="564"/>
    </location>
</feature>
<evidence type="ECO:0000313" key="4">
    <source>
        <dbReference type="EMBL" id="KAA8525030.1"/>
    </source>
</evidence>
<feature type="compositionally biased region" description="Polar residues" evidence="1">
    <location>
        <begin position="303"/>
        <end position="312"/>
    </location>
</feature>
<keyword evidence="2" id="KW-1133">Transmembrane helix</keyword>
<keyword evidence="5" id="KW-1185">Reference proteome</keyword>